<evidence type="ECO:0000256" key="7">
    <source>
        <dbReference type="ARBA" id="ARBA00022779"/>
    </source>
</evidence>
<keyword evidence="5 10" id="KW-0145">Chemotaxis</keyword>
<dbReference type="PANTHER" id="PTHR35091">
    <property type="entry name" value="FLAGELLAR PROTEIN FLIL"/>
    <property type="match status" value="1"/>
</dbReference>
<comment type="function">
    <text evidence="1 10">Controls the rotational direction of flagella during chemotaxis.</text>
</comment>
<keyword evidence="7 10" id="KW-0283">Flagellar rotation</keyword>
<dbReference type="GO" id="GO:0005886">
    <property type="term" value="C:plasma membrane"/>
    <property type="evidence" value="ECO:0007669"/>
    <property type="project" value="UniProtKB-SubCell"/>
</dbReference>
<keyword evidence="4" id="KW-1003">Cell membrane</keyword>
<proteinExistence type="inferred from homology"/>
<evidence type="ECO:0000256" key="8">
    <source>
        <dbReference type="ARBA" id="ARBA00022989"/>
    </source>
</evidence>
<comment type="similarity">
    <text evidence="3 10">Belongs to the FliL family.</text>
</comment>
<evidence type="ECO:0000256" key="2">
    <source>
        <dbReference type="ARBA" id="ARBA00004162"/>
    </source>
</evidence>
<feature type="transmembrane region" description="Helical" evidence="10">
    <location>
        <begin position="23"/>
        <end position="45"/>
    </location>
</feature>
<protein>
    <recommendedName>
        <fullName evidence="10">Flagellar protein FliL</fullName>
    </recommendedName>
</protein>
<keyword evidence="11" id="KW-0966">Cell projection</keyword>
<reference evidence="11" key="1">
    <citation type="submission" date="2020-10" db="EMBL/GenBank/DDBJ databases">
        <title>Connecting structure to function with the recovery of over 1000 high-quality activated sludge metagenome-assembled genomes encoding full-length rRNA genes using long-read sequencing.</title>
        <authorList>
            <person name="Singleton C.M."/>
            <person name="Petriglieri F."/>
            <person name="Kristensen J.M."/>
            <person name="Kirkegaard R.H."/>
            <person name="Michaelsen T.Y."/>
            <person name="Andersen M.H."/>
            <person name="Karst S.M."/>
            <person name="Dueholm M.S."/>
            <person name="Nielsen P.H."/>
            <person name="Albertsen M."/>
        </authorList>
    </citation>
    <scope>NUCLEOTIDE SEQUENCE</scope>
    <source>
        <strain evidence="11">EsbW_18-Q3-R4-48_MAXAC.044</strain>
    </source>
</reference>
<evidence type="ECO:0000256" key="9">
    <source>
        <dbReference type="ARBA" id="ARBA00023136"/>
    </source>
</evidence>
<gene>
    <name evidence="11" type="ORF">IPJ48_19260</name>
</gene>
<evidence type="ECO:0000256" key="4">
    <source>
        <dbReference type="ARBA" id="ARBA00022475"/>
    </source>
</evidence>
<sequence>MARDAKPEAEVAEVAPPKKSKKLLIIVAAALVLVLALGVGGIIIWKKMHSAQEADDGEVATEQVKSGKKKGAKEVAPVYVALDAFTVNLVPETGDQFLQLMISVEVEDSHVGDKLKMYTPKLRNDVMMLLSGKKASELITKEGKETLANEVRGLMNGILDPGAKGSEGPVREVLFTSFIIQ</sequence>
<accession>A0A9D7FH34</accession>
<dbReference type="InterPro" id="IPR005503">
    <property type="entry name" value="FliL"/>
</dbReference>
<comment type="caution">
    <text evidence="11">The sequence shown here is derived from an EMBL/GenBank/DDBJ whole genome shotgun (WGS) entry which is preliminary data.</text>
</comment>
<evidence type="ECO:0000256" key="3">
    <source>
        <dbReference type="ARBA" id="ARBA00008281"/>
    </source>
</evidence>
<dbReference type="PANTHER" id="PTHR35091:SF2">
    <property type="entry name" value="FLAGELLAR PROTEIN FLIL"/>
    <property type="match status" value="1"/>
</dbReference>
<evidence type="ECO:0000256" key="5">
    <source>
        <dbReference type="ARBA" id="ARBA00022500"/>
    </source>
</evidence>
<dbReference type="GO" id="GO:0009425">
    <property type="term" value="C:bacterial-type flagellum basal body"/>
    <property type="evidence" value="ECO:0007669"/>
    <property type="project" value="InterPro"/>
</dbReference>
<dbReference type="AlphaFoldDB" id="A0A9D7FH34"/>
<keyword evidence="11" id="KW-0969">Cilium</keyword>
<evidence type="ECO:0000256" key="6">
    <source>
        <dbReference type="ARBA" id="ARBA00022692"/>
    </source>
</evidence>
<dbReference type="Pfam" id="PF03748">
    <property type="entry name" value="FliL"/>
    <property type="match status" value="1"/>
</dbReference>
<comment type="subcellular location">
    <subcellularLocation>
        <location evidence="10">Cell inner membrane</location>
    </subcellularLocation>
    <subcellularLocation>
        <location evidence="2">Cell membrane</location>
        <topology evidence="2">Single-pass membrane protein</topology>
    </subcellularLocation>
</comment>
<organism evidence="11 12">
    <name type="scientific">Candidatus Propionivibrio dominans</name>
    <dbReference type="NCBI Taxonomy" id="2954373"/>
    <lineage>
        <taxon>Bacteria</taxon>
        <taxon>Pseudomonadati</taxon>
        <taxon>Pseudomonadota</taxon>
        <taxon>Betaproteobacteria</taxon>
        <taxon>Rhodocyclales</taxon>
        <taxon>Rhodocyclaceae</taxon>
        <taxon>Propionivibrio</taxon>
    </lineage>
</organism>
<dbReference type="GO" id="GO:0006935">
    <property type="term" value="P:chemotaxis"/>
    <property type="evidence" value="ECO:0007669"/>
    <property type="project" value="UniProtKB-KW"/>
</dbReference>
<dbReference type="Proteomes" id="UP000886602">
    <property type="component" value="Unassembled WGS sequence"/>
</dbReference>
<evidence type="ECO:0000256" key="10">
    <source>
        <dbReference type="RuleBase" id="RU364125"/>
    </source>
</evidence>
<keyword evidence="6 10" id="KW-0812">Transmembrane</keyword>
<keyword evidence="10" id="KW-0997">Cell inner membrane</keyword>
<keyword evidence="9 10" id="KW-0472">Membrane</keyword>
<name>A0A9D7FH34_9RHOO</name>
<evidence type="ECO:0000313" key="11">
    <source>
        <dbReference type="EMBL" id="MBK7425040.1"/>
    </source>
</evidence>
<dbReference type="GO" id="GO:0071978">
    <property type="term" value="P:bacterial-type flagellum-dependent swarming motility"/>
    <property type="evidence" value="ECO:0007669"/>
    <property type="project" value="TreeGrafter"/>
</dbReference>
<evidence type="ECO:0000313" key="12">
    <source>
        <dbReference type="Proteomes" id="UP000886602"/>
    </source>
</evidence>
<keyword evidence="11" id="KW-0282">Flagellum</keyword>
<dbReference type="EMBL" id="JADJNC010000060">
    <property type="protein sequence ID" value="MBK7425040.1"/>
    <property type="molecule type" value="Genomic_DNA"/>
</dbReference>
<evidence type="ECO:0000256" key="1">
    <source>
        <dbReference type="ARBA" id="ARBA00002254"/>
    </source>
</evidence>
<keyword evidence="8 10" id="KW-1133">Transmembrane helix</keyword>